<proteinExistence type="predicted"/>
<keyword evidence="2" id="KW-0238">DNA-binding</keyword>
<dbReference type="PANTHER" id="PTHR33204">
    <property type="entry name" value="TRANSCRIPTIONAL REGULATOR, MARR FAMILY"/>
    <property type="match status" value="1"/>
</dbReference>
<dbReference type="PANTHER" id="PTHR33204:SF18">
    <property type="entry name" value="TRANSCRIPTIONAL REGULATORY PROTEIN"/>
    <property type="match status" value="1"/>
</dbReference>
<dbReference type="InterPro" id="IPR036388">
    <property type="entry name" value="WH-like_DNA-bd_sf"/>
</dbReference>
<dbReference type="Proteomes" id="UP000199031">
    <property type="component" value="Unassembled WGS sequence"/>
</dbReference>
<dbReference type="SUPFAM" id="SSF46785">
    <property type="entry name" value="Winged helix' DNA-binding domain"/>
    <property type="match status" value="1"/>
</dbReference>
<feature type="domain" description="HTH hxlR-type" evidence="4">
    <location>
        <begin position="14"/>
        <end position="113"/>
    </location>
</feature>
<dbReference type="Pfam" id="PF01638">
    <property type="entry name" value="HxlR"/>
    <property type="match status" value="1"/>
</dbReference>
<evidence type="ECO:0000313" key="5">
    <source>
        <dbReference type="EMBL" id="SFP59212.1"/>
    </source>
</evidence>
<evidence type="ECO:0000259" key="4">
    <source>
        <dbReference type="PROSITE" id="PS51118"/>
    </source>
</evidence>
<dbReference type="InterPro" id="IPR036390">
    <property type="entry name" value="WH_DNA-bd_sf"/>
</dbReference>
<organism evidence="5 6">
    <name type="scientific">Parafilimonas terrae</name>
    <dbReference type="NCBI Taxonomy" id="1465490"/>
    <lineage>
        <taxon>Bacteria</taxon>
        <taxon>Pseudomonadati</taxon>
        <taxon>Bacteroidota</taxon>
        <taxon>Chitinophagia</taxon>
        <taxon>Chitinophagales</taxon>
        <taxon>Chitinophagaceae</taxon>
        <taxon>Parafilimonas</taxon>
    </lineage>
</organism>
<dbReference type="PROSITE" id="PS51118">
    <property type="entry name" value="HTH_HXLR"/>
    <property type="match status" value="1"/>
</dbReference>
<evidence type="ECO:0000313" key="6">
    <source>
        <dbReference type="Proteomes" id="UP000199031"/>
    </source>
</evidence>
<dbReference type="GO" id="GO:0003677">
    <property type="term" value="F:DNA binding"/>
    <property type="evidence" value="ECO:0007669"/>
    <property type="project" value="UniProtKB-KW"/>
</dbReference>
<dbReference type="EMBL" id="FOXQ01000001">
    <property type="protein sequence ID" value="SFP59212.1"/>
    <property type="molecule type" value="Genomic_DNA"/>
</dbReference>
<keyword evidence="3" id="KW-0804">Transcription</keyword>
<dbReference type="InterPro" id="IPR002577">
    <property type="entry name" value="HTH_HxlR"/>
</dbReference>
<dbReference type="AlphaFoldDB" id="A0A1I5RL02"/>
<evidence type="ECO:0000256" key="3">
    <source>
        <dbReference type="ARBA" id="ARBA00023163"/>
    </source>
</evidence>
<evidence type="ECO:0000256" key="1">
    <source>
        <dbReference type="ARBA" id="ARBA00023015"/>
    </source>
</evidence>
<sequence>MKKNDEELCRRSACAISMALDAIGDKWSLLILRDLMFTDKRSYGELQSSDEKIATNILAARLQSLEANGLVRKTADPENGRRCLYYLTEKGIDLLPVVIELRQWMEKHSPLAEGCTNALKLNDKNRKEVLAAYKKKLKAAHLIK</sequence>
<dbReference type="STRING" id="1465490.SAMN05444277_101304"/>
<dbReference type="OrthoDB" id="9791143at2"/>
<keyword evidence="1" id="KW-0805">Transcription regulation</keyword>
<gene>
    <name evidence="5" type="ORF">SAMN05444277_101304</name>
</gene>
<keyword evidence="6" id="KW-1185">Reference proteome</keyword>
<accession>A0A1I5RL02</accession>
<dbReference type="RefSeq" id="WP_090653787.1">
    <property type="nucleotide sequence ID" value="NZ_FOXQ01000001.1"/>
</dbReference>
<protein>
    <submittedName>
        <fullName evidence="5">Transcriptional regulator, HxlR family</fullName>
    </submittedName>
</protein>
<dbReference type="Gene3D" id="1.10.10.10">
    <property type="entry name" value="Winged helix-like DNA-binding domain superfamily/Winged helix DNA-binding domain"/>
    <property type="match status" value="1"/>
</dbReference>
<reference evidence="5 6" key="1">
    <citation type="submission" date="2016-10" db="EMBL/GenBank/DDBJ databases">
        <authorList>
            <person name="de Groot N.N."/>
        </authorList>
    </citation>
    <scope>NUCLEOTIDE SEQUENCE [LARGE SCALE GENOMIC DNA]</scope>
    <source>
        <strain evidence="5 6">DSM 28286</strain>
    </source>
</reference>
<name>A0A1I5RL02_9BACT</name>
<evidence type="ECO:0000256" key="2">
    <source>
        <dbReference type="ARBA" id="ARBA00023125"/>
    </source>
</evidence>